<dbReference type="AlphaFoldDB" id="A0A345EGZ8"/>
<dbReference type="Proteomes" id="UP000252985">
    <property type="component" value="Chromosome"/>
</dbReference>
<protein>
    <submittedName>
        <fullName evidence="5">Helix-turn-helix domain-containing protein</fullName>
    </submittedName>
</protein>
<dbReference type="Pfam" id="PF04967">
    <property type="entry name" value="HTH_10"/>
    <property type="match status" value="1"/>
</dbReference>
<evidence type="ECO:0000259" key="3">
    <source>
        <dbReference type="Pfam" id="PF04967"/>
    </source>
</evidence>
<sequence>MSLIAVVELAHPDLALTPTIESTDADVQVVSHTATDPETGMFFFLVETDSFPAFEAALERDHTVAESLLVAEASTTRIYRLRHTEGTKLISPTTTEIGGLMLEAESTTRGWSVRMQLPDRETLGTLWEHCDREDIEFELGHIYSLDQFSVDDRIGLTDAQRDALVTAYEAGYFEEPRGTSLQALAEDLGISPTAVGGRIRRGTSRLIERTLIDES</sequence>
<organism evidence="5 6">
    <name type="scientific">Haloplanus rubicundus</name>
    <dbReference type="NCBI Taxonomy" id="1547898"/>
    <lineage>
        <taxon>Archaea</taxon>
        <taxon>Methanobacteriati</taxon>
        <taxon>Methanobacteriota</taxon>
        <taxon>Stenosarchaea group</taxon>
        <taxon>Halobacteria</taxon>
        <taxon>Halobacteriales</taxon>
        <taxon>Haloferacaceae</taxon>
        <taxon>Haloplanus</taxon>
    </lineage>
</organism>
<dbReference type="InterPro" id="IPR031803">
    <property type="entry name" value="BAT_GAF/HTH-assoc"/>
</dbReference>
<feature type="domain" description="HTH bat-type" evidence="3">
    <location>
        <begin position="156"/>
        <end position="208"/>
    </location>
</feature>
<keyword evidence="2" id="KW-0804">Transcription</keyword>
<name>A0A345EGZ8_9EURY</name>
<keyword evidence="1" id="KW-0805">Transcription regulation</keyword>
<gene>
    <name evidence="5" type="ORF">DU484_17295</name>
</gene>
<evidence type="ECO:0000259" key="4">
    <source>
        <dbReference type="Pfam" id="PF15915"/>
    </source>
</evidence>
<dbReference type="InterPro" id="IPR007050">
    <property type="entry name" value="HTH_bacterioopsin"/>
</dbReference>
<dbReference type="GeneID" id="37288771"/>
<reference evidence="5 6" key="1">
    <citation type="submission" date="2018-07" db="EMBL/GenBank/DDBJ databases">
        <title>Genome sequences of Haloplanus sp. CBA1112.</title>
        <authorList>
            <person name="Kim Y.B."/>
            <person name="Roh S.W."/>
        </authorList>
    </citation>
    <scope>NUCLEOTIDE SEQUENCE [LARGE SCALE GENOMIC DNA]</scope>
    <source>
        <strain evidence="5 6">CBA1112</strain>
    </source>
</reference>
<dbReference type="RefSeq" id="WP_114606555.1">
    <property type="nucleotide sequence ID" value="NZ_CP031148.1"/>
</dbReference>
<proteinExistence type="predicted"/>
<evidence type="ECO:0000313" key="6">
    <source>
        <dbReference type="Proteomes" id="UP000252985"/>
    </source>
</evidence>
<evidence type="ECO:0000313" key="5">
    <source>
        <dbReference type="EMBL" id="AXG11470.1"/>
    </source>
</evidence>
<feature type="domain" description="Bacterioopsin transcriptional activator GAF and HTH associated" evidence="4">
    <location>
        <begin position="16"/>
        <end position="139"/>
    </location>
</feature>
<dbReference type="EMBL" id="CP031148">
    <property type="protein sequence ID" value="AXG11470.1"/>
    <property type="molecule type" value="Genomic_DNA"/>
</dbReference>
<dbReference type="KEGG" id="haq:DU484_17295"/>
<dbReference type="Pfam" id="PF15915">
    <property type="entry name" value="BAT"/>
    <property type="match status" value="1"/>
</dbReference>
<dbReference type="PANTHER" id="PTHR34236">
    <property type="entry name" value="DIMETHYL SULFOXIDE REDUCTASE TRANSCRIPTIONAL ACTIVATOR"/>
    <property type="match status" value="1"/>
</dbReference>
<accession>A0A345EGZ8</accession>
<evidence type="ECO:0000256" key="2">
    <source>
        <dbReference type="ARBA" id="ARBA00023163"/>
    </source>
</evidence>
<evidence type="ECO:0000256" key="1">
    <source>
        <dbReference type="ARBA" id="ARBA00023015"/>
    </source>
</evidence>
<dbReference type="PANTHER" id="PTHR34236:SF1">
    <property type="entry name" value="DIMETHYL SULFOXIDE REDUCTASE TRANSCRIPTIONAL ACTIVATOR"/>
    <property type="match status" value="1"/>
</dbReference>